<evidence type="ECO:0000313" key="18">
    <source>
        <dbReference type="Proteomes" id="UP000321617"/>
    </source>
</evidence>
<dbReference type="Gene3D" id="1.10.1370.40">
    <property type="match status" value="3"/>
</dbReference>
<dbReference type="InterPro" id="IPR045090">
    <property type="entry name" value="Pept_M3A_M3B"/>
</dbReference>
<keyword evidence="6 15" id="KW-0479">Metal-binding</keyword>
<dbReference type="FunFam" id="1.10.1370.40:FF:000001">
    <property type="entry name" value="Dipeptidyl carboxypeptidase II"/>
    <property type="match status" value="1"/>
</dbReference>
<evidence type="ECO:0000256" key="12">
    <source>
        <dbReference type="ARBA" id="ARBA00066668"/>
    </source>
</evidence>
<evidence type="ECO:0000256" key="9">
    <source>
        <dbReference type="ARBA" id="ARBA00023049"/>
    </source>
</evidence>
<dbReference type="GO" id="GO:0008241">
    <property type="term" value="F:peptidyl-dipeptidase activity"/>
    <property type="evidence" value="ECO:0007669"/>
    <property type="project" value="UniProtKB-EC"/>
</dbReference>
<dbReference type="AlphaFoldDB" id="A0A562UQR0"/>
<comment type="catalytic activity">
    <reaction evidence="10">
        <text>Hydrolysis of unblocked, C-terminal dipeptides from oligopeptides, with broad specificity. Does not hydrolyze bonds in which P1' is Pro, or both P1 and P1' are Gly.</text>
        <dbReference type="EC" id="3.4.15.5"/>
    </reaction>
</comment>
<dbReference type="EC" id="3.4.15.5" evidence="12"/>
<dbReference type="CDD" id="cd06456">
    <property type="entry name" value="M3A_DCP"/>
    <property type="match status" value="1"/>
</dbReference>
<dbReference type="InterPro" id="IPR034005">
    <property type="entry name" value="M3A_DCP"/>
</dbReference>
<evidence type="ECO:0000256" key="3">
    <source>
        <dbReference type="ARBA" id="ARBA00022490"/>
    </source>
</evidence>
<protein>
    <recommendedName>
        <fullName evidence="13">Dipeptidyl carboxypeptidase</fullName>
        <ecNumber evidence="12">3.4.15.5</ecNumber>
    </recommendedName>
    <alternativeName>
        <fullName evidence="14">Peptidyl-dipeptidase Dcp</fullName>
    </alternativeName>
</protein>
<comment type="caution">
    <text evidence="17">The sequence shown here is derived from an EMBL/GenBank/DDBJ whole genome shotgun (WGS) entry which is preliminary data.</text>
</comment>
<evidence type="ECO:0000256" key="8">
    <source>
        <dbReference type="ARBA" id="ARBA00022833"/>
    </source>
</evidence>
<evidence type="ECO:0000256" key="14">
    <source>
        <dbReference type="ARBA" id="ARBA00075608"/>
    </source>
</evidence>
<evidence type="ECO:0000313" key="17">
    <source>
        <dbReference type="EMBL" id="TWJ07938.1"/>
    </source>
</evidence>
<evidence type="ECO:0000256" key="6">
    <source>
        <dbReference type="ARBA" id="ARBA00022723"/>
    </source>
</evidence>
<evidence type="ECO:0000256" key="4">
    <source>
        <dbReference type="ARBA" id="ARBA00022645"/>
    </source>
</evidence>
<organism evidence="17 18">
    <name type="scientific">Stackebrandtia albiflava</name>
    <dbReference type="NCBI Taxonomy" id="406432"/>
    <lineage>
        <taxon>Bacteria</taxon>
        <taxon>Bacillati</taxon>
        <taxon>Actinomycetota</taxon>
        <taxon>Actinomycetes</taxon>
        <taxon>Glycomycetales</taxon>
        <taxon>Glycomycetaceae</taxon>
        <taxon>Stackebrandtia</taxon>
    </lineage>
</organism>
<dbReference type="InterPro" id="IPR001567">
    <property type="entry name" value="Pept_M3A_M3B_dom"/>
</dbReference>
<feature type="domain" description="Peptidase M3A/M3B catalytic" evidence="16">
    <location>
        <begin position="241"/>
        <end position="689"/>
    </location>
</feature>
<comment type="similarity">
    <text evidence="2 15">Belongs to the peptidase M3 family.</text>
</comment>
<keyword evidence="4" id="KW-0121">Carboxypeptidase</keyword>
<keyword evidence="5 15" id="KW-0645">Protease</keyword>
<evidence type="ECO:0000256" key="15">
    <source>
        <dbReference type="RuleBase" id="RU003435"/>
    </source>
</evidence>
<evidence type="ECO:0000256" key="1">
    <source>
        <dbReference type="ARBA" id="ARBA00004496"/>
    </source>
</evidence>
<comment type="function">
    <text evidence="11">Removes dipeptides from the C-termini of N-blocked tripeptides, tetrapeptides and larger peptides.</text>
</comment>
<keyword evidence="18" id="KW-1185">Reference proteome</keyword>
<keyword evidence="8 15" id="KW-0862">Zinc</keyword>
<dbReference type="GO" id="GO:0046872">
    <property type="term" value="F:metal ion binding"/>
    <property type="evidence" value="ECO:0007669"/>
    <property type="project" value="UniProtKB-UniRule"/>
</dbReference>
<sequence>MITGSLTWVTDTNNPFFVPSTLPYEMPPFDTIEEAHYLPAVERGMAEQRAEIEAIVSDPEPATFENTVVALERSGRILQRVLLVFYNISSADTNPNLQDLQKRIAPMVTAHQDEMRLDARLFARIKDLHDRAGELGLDEEQAWLLRRYHLDFVRAGAALSDEDKRRLRELNEELALLSTTFSQNQLAATNAAAVVIDDVAELDGMSADAITSAAKAAAARGLDGKYLLTFNNFTMHPQLAALTDPKVRERIYTASIRRGNDGSDSDNSETVLRIVAARAERAALLGYSDHAAYTIEDQTAGTAQAAADMLARLAPAAVANVRVEAVERAQVLGRETIDPWDWSLATERLRKERYDFDASALRPYLELERVLRDGVFFAANRLYGLSFTERSDLPTYHPDVRVFEVFEEDGSPLGLFCADFFTRDSKNGGAWMNSHVLQSRLLDQRPVVVNNLNIPKPPAGEKALLTFDEVTTMFHEFGHALHGLFSDVTYPRLAGTNVPRDFVEFPSQVNEMWSTWPEVLANYARHHETGEPMPRELVDRLLESQQFNEGFATTEYLAAALLDLAWHRLSADRVPSGSDARAVVEAFEAAALETAGVAVPEVRPRYRTTYFGHVFSSGYSAGYYSYIWSEVLDADTVAWFKENGGLTRANGDRFRARLLSRGGSTDAMGLFRDFAGRDPRIEPLLRKRGLDAAI</sequence>
<proteinExistence type="inferred from homology"/>
<keyword evidence="3" id="KW-0963">Cytoplasm</keyword>
<dbReference type="PANTHER" id="PTHR43660:SF1">
    <property type="entry name" value="DIPEPTIDYL CARBOXYPEPTIDASE"/>
    <property type="match status" value="1"/>
</dbReference>
<dbReference type="SUPFAM" id="SSF55486">
    <property type="entry name" value="Metalloproteases ('zincins'), catalytic domain"/>
    <property type="match status" value="1"/>
</dbReference>
<accession>A0A562UQR0</accession>
<dbReference type="GO" id="GO:0005829">
    <property type="term" value="C:cytosol"/>
    <property type="evidence" value="ECO:0007669"/>
    <property type="project" value="TreeGrafter"/>
</dbReference>
<dbReference type="GO" id="GO:0004180">
    <property type="term" value="F:carboxypeptidase activity"/>
    <property type="evidence" value="ECO:0007669"/>
    <property type="project" value="UniProtKB-KW"/>
</dbReference>
<evidence type="ECO:0000256" key="13">
    <source>
        <dbReference type="ARBA" id="ARBA00070755"/>
    </source>
</evidence>
<comment type="cofactor">
    <cofactor evidence="15">
        <name>Zn(2+)</name>
        <dbReference type="ChEBI" id="CHEBI:29105"/>
    </cofactor>
    <text evidence="15">Binds 1 zinc ion.</text>
</comment>
<evidence type="ECO:0000256" key="2">
    <source>
        <dbReference type="ARBA" id="ARBA00006040"/>
    </source>
</evidence>
<dbReference type="Pfam" id="PF01432">
    <property type="entry name" value="Peptidase_M3"/>
    <property type="match status" value="1"/>
</dbReference>
<evidence type="ECO:0000256" key="10">
    <source>
        <dbReference type="ARBA" id="ARBA00052506"/>
    </source>
</evidence>
<evidence type="ECO:0000256" key="11">
    <source>
        <dbReference type="ARBA" id="ARBA00054529"/>
    </source>
</evidence>
<evidence type="ECO:0000256" key="7">
    <source>
        <dbReference type="ARBA" id="ARBA00022801"/>
    </source>
</evidence>
<reference evidence="17 18" key="1">
    <citation type="journal article" date="2013" name="Stand. Genomic Sci.">
        <title>Genomic Encyclopedia of Type Strains, Phase I: The one thousand microbial genomes (KMG-I) project.</title>
        <authorList>
            <person name="Kyrpides N.C."/>
            <person name="Woyke T."/>
            <person name="Eisen J.A."/>
            <person name="Garrity G."/>
            <person name="Lilburn T.G."/>
            <person name="Beck B.J."/>
            <person name="Whitman W.B."/>
            <person name="Hugenholtz P."/>
            <person name="Klenk H.P."/>
        </authorList>
    </citation>
    <scope>NUCLEOTIDE SEQUENCE [LARGE SCALE GENOMIC DNA]</scope>
    <source>
        <strain evidence="17 18">DSM 45044</strain>
    </source>
</reference>
<keyword evidence="9 15" id="KW-0482">Metalloprotease</keyword>
<keyword evidence="7 15" id="KW-0378">Hydrolase</keyword>
<dbReference type="PANTHER" id="PTHR43660">
    <property type="entry name" value="DIPEPTIDYL CARBOXYPEPTIDASE"/>
    <property type="match status" value="1"/>
</dbReference>
<dbReference type="Proteomes" id="UP000321617">
    <property type="component" value="Unassembled WGS sequence"/>
</dbReference>
<dbReference type="FunFam" id="3.40.390.10:FF:000009">
    <property type="entry name" value="Oligopeptidase A"/>
    <property type="match status" value="1"/>
</dbReference>
<evidence type="ECO:0000259" key="16">
    <source>
        <dbReference type="Pfam" id="PF01432"/>
    </source>
</evidence>
<comment type="subcellular location">
    <subcellularLocation>
        <location evidence="1">Cytoplasm</location>
    </subcellularLocation>
</comment>
<evidence type="ECO:0000256" key="5">
    <source>
        <dbReference type="ARBA" id="ARBA00022670"/>
    </source>
</evidence>
<name>A0A562UQR0_9ACTN</name>
<dbReference type="EMBL" id="VLLL01000009">
    <property type="protein sequence ID" value="TWJ07938.1"/>
    <property type="molecule type" value="Genomic_DNA"/>
</dbReference>
<dbReference type="GO" id="GO:0006508">
    <property type="term" value="P:proteolysis"/>
    <property type="evidence" value="ECO:0007669"/>
    <property type="project" value="UniProtKB-KW"/>
</dbReference>
<dbReference type="GO" id="GO:0004222">
    <property type="term" value="F:metalloendopeptidase activity"/>
    <property type="evidence" value="ECO:0007669"/>
    <property type="project" value="InterPro"/>
</dbReference>
<gene>
    <name evidence="17" type="ORF">LX16_4721</name>
</gene>